<evidence type="ECO:0000313" key="3">
    <source>
        <dbReference type="Proteomes" id="UP000741282"/>
    </source>
</evidence>
<organism evidence="2 3">
    <name type="scientific">Candidatus Dojkabacteria bacterium</name>
    <dbReference type="NCBI Taxonomy" id="2099670"/>
    <lineage>
        <taxon>Bacteria</taxon>
        <taxon>Candidatus Dojkabacteria</taxon>
    </lineage>
</organism>
<feature type="transmembrane region" description="Helical" evidence="1">
    <location>
        <begin position="14"/>
        <end position="33"/>
    </location>
</feature>
<dbReference type="Proteomes" id="UP000741282">
    <property type="component" value="Unassembled WGS sequence"/>
</dbReference>
<dbReference type="Gene3D" id="3.30.70.60">
    <property type="match status" value="1"/>
</dbReference>
<dbReference type="InterPro" id="IPR014717">
    <property type="entry name" value="Transl_elong_EF1B/ribsomal_bS6"/>
</dbReference>
<gene>
    <name evidence="2" type="ORF">KC685_02705</name>
</gene>
<comment type="caution">
    <text evidence="2">The sequence shown here is derived from an EMBL/GenBank/DDBJ whole genome shotgun (WGS) entry which is preliminary data.</text>
</comment>
<reference evidence="2" key="2">
    <citation type="journal article" date="2021" name="Microbiome">
        <title>Successional dynamics and alternative stable states in a saline activated sludge microbial community over 9 years.</title>
        <authorList>
            <person name="Wang Y."/>
            <person name="Ye J."/>
            <person name="Ju F."/>
            <person name="Liu L."/>
            <person name="Boyd J.A."/>
            <person name="Deng Y."/>
            <person name="Parks D.H."/>
            <person name="Jiang X."/>
            <person name="Yin X."/>
            <person name="Woodcroft B.J."/>
            <person name="Tyson G.W."/>
            <person name="Hugenholtz P."/>
            <person name="Polz M.F."/>
            <person name="Zhang T."/>
        </authorList>
    </citation>
    <scope>NUCLEOTIDE SEQUENCE</scope>
    <source>
        <strain evidence="2">HKST-UBA17</strain>
    </source>
</reference>
<keyword evidence="1" id="KW-1133">Transmembrane helix</keyword>
<name>A0A955KY24_9BACT</name>
<reference evidence="2" key="1">
    <citation type="submission" date="2020-04" db="EMBL/GenBank/DDBJ databases">
        <authorList>
            <person name="Zhang T."/>
        </authorList>
    </citation>
    <scope>NUCLEOTIDE SEQUENCE</scope>
    <source>
        <strain evidence="2">HKST-UBA17</strain>
    </source>
</reference>
<evidence type="ECO:0000256" key="1">
    <source>
        <dbReference type="SAM" id="Phobius"/>
    </source>
</evidence>
<dbReference type="EMBL" id="JAGQLN010000008">
    <property type="protein sequence ID" value="MCA9376805.1"/>
    <property type="molecule type" value="Genomic_DNA"/>
</dbReference>
<protein>
    <recommendedName>
        <fullName evidence="4">Type 4a pilus biogenesis protein PilO</fullName>
    </recommendedName>
</protein>
<sequence length="194" mass="21990">MERVNIVSDRKKQVYSFSLLTIVIVVALGVGAVKPSIETIMRLNGEIKEKKVTLETLDTKINTLNSLSLQYSDFEETAQDLKLVFPTNGDFSLFLANIENICRTYGFQLNTIGFGRSRFKAEVLNLQNLKPIDVTLTVLGDKNDMIQLLQAFEEMPMYPIVRSVNFSNETSNEGLTNISISLVIYEIENETFYE</sequence>
<keyword evidence="1" id="KW-0472">Membrane</keyword>
<keyword evidence="1" id="KW-0812">Transmembrane</keyword>
<accession>A0A955KY24</accession>
<dbReference type="AlphaFoldDB" id="A0A955KY24"/>
<evidence type="ECO:0000313" key="2">
    <source>
        <dbReference type="EMBL" id="MCA9376805.1"/>
    </source>
</evidence>
<proteinExistence type="predicted"/>
<evidence type="ECO:0008006" key="4">
    <source>
        <dbReference type="Google" id="ProtNLM"/>
    </source>
</evidence>